<keyword evidence="1" id="KW-0732">Signal</keyword>
<dbReference type="InterPro" id="IPR006597">
    <property type="entry name" value="Sel1-like"/>
</dbReference>
<protein>
    <recommendedName>
        <fullName evidence="4">Sel1 repeat family protein</fullName>
    </recommendedName>
</protein>
<keyword evidence="3" id="KW-1185">Reference proteome</keyword>
<sequence>MPHYVKKISIVLFIIFSATCLTGCDESSIFNFMDSRETTFTEMEGTPYFIANNPDRYALADFYDNTSIEMLIRENQNGDTTAKFLLGLIYAELITGYEDYVDRSQGLPLVKESWKMGVVDAGSSLFSAYNWGIGTRINKPLALAYLQASAEMGYILSQKRLGFAYRGSDPRGLVEKDIQQARIWFTRAAEQGDAESASQLAAIYQEGIGVPKDEQTAFEWLKRAEHMPFNGFLSHRGLANYYEKGIGTEVDLVQAYKYFDLQGTAGVPDKKRLEAQMTPEQVQQAIALSRAWQEENRTFFPSYYGLEHQSDGSYR</sequence>
<organism evidence="2 3">
    <name type="scientific">Halomonas litopenaei</name>
    <dbReference type="NCBI Taxonomy" id="2109328"/>
    <lineage>
        <taxon>Bacteria</taxon>
        <taxon>Pseudomonadati</taxon>
        <taxon>Pseudomonadota</taxon>
        <taxon>Gammaproteobacteria</taxon>
        <taxon>Oceanospirillales</taxon>
        <taxon>Halomonadaceae</taxon>
        <taxon>Halomonas</taxon>
    </lineage>
</organism>
<accession>A0ABX5IS68</accession>
<dbReference type="Proteomes" id="UP000241895">
    <property type="component" value="Unassembled WGS sequence"/>
</dbReference>
<proteinExistence type="predicted"/>
<feature type="signal peptide" evidence="1">
    <location>
        <begin position="1"/>
        <end position="23"/>
    </location>
</feature>
<evidence type="ECO:0008006" key="4">
    <source>
        <dbReference type="Google" id="ProtNLM"/>
    </source>
</evidence>
<comment type="caution">
    <text evidence="2">The sequence shown here is derived from an EMBL/GenBank/DDBJ whole genome shotgun (WGS) entry which is preliminary data.</text>
</comment>
<dbReference type="SUPFAM" id="SSF81901">
    <property type="entry name" value="HCP-like"/>
    <property type="match status" value="1"/>
</dbReference>
<name>A0ABX5IS68_9GAMM</name>
<dbReference type="InterPro" id="IPR050767">
    <property type="entry name" value="Sel1_AlgK"/>
</dbReference>
<gene>
    <name evidence="2" type="ORF">C6W88_18475</name>
</gene>
<dbReference type="PANTHER" id="PTHR11102">
    <property type="entry name" value="SEL-1-LIKE PROTEIN"/>
    <property type="match status" value="1"/>
</dbReference>
<feature type="chain" id="PRO_5047151780" description="Sel1 repeat family protein" evidence="1">
    <location>
        <begin position="24"/>
        <end position="315"/>
    </location>
</feature>
<evidence type="ECO:0000313" key="3">
    <source>
        <dbReference type="Proteomes" id="UP000241895"/>
    </source>
</evidence>
<dbReference type="EMBL" id="PXNS01000013">
    <property type="protein sequence ID" value="PTL92028.1"/>
    <property type="molecule type" value="Genomic_DNA"/>
</dbReference>
<evidence type="ECO:0000256" key="1">
    <source>
        <dbReference type="SAM" id="SignalP"/>
    </source>
</evidence>
<dbReference type="Pfam" id="PF08238">
    <property type="entry name" value="Sel1"/>
    <property type="match status" value="4"/>
</dbReference>
<reference evidence="2 3" key="1">
    <citation type="submission" date="2018-03" db="EMBL/GenBank/DDBJ databases">
        <authorList>
            <person name="Zhou J."/>
            <person name="Li X."/>
            <person name="Xue M."/>
            <person name="Yin J."/>
        </authorList>
    </citation>
    <scope>NUCLEOTIDE SEQUENCE [LARGE SCALE GENOMIC DNA]</scope>
    <source>
        <strain evidence="2 3">SYSU ZJ2214</strain>
    </source>
</reference>
<dbReference type="SMART" id="SM00671">
    <property type="entry name" value="SEL1"/>
    <property type="match status" value="4"/>
</dbReference>
<evidence type="ECO:0000313" key="2">
    <source>
        <dbReference type="EMBL" id="PTL92028.1"/>
    </source>
</evidence>
<dbReference type="RefSeq" id="WP_108133530.1">
    <property type="nucleotide sequence ID" value="NZ_PXNS01000013.1"/>
</dbReference>
<dbReference type="Gene3D" id="1.25.40.10">
    <property type="entry name" value="Tetratricopeptide repeat domain"/>
    <property type="match status" value="2"/>
</dbReference>
<dbReference type="InterPro" id="IPR011990">
    <property type="entry name" value="TPR-like_helical_dom_sf"/>
</dbReference>
<dbReference type="PANTHER" id="PTHR11102:SF160">
    <property type="entry name" value="ERAD-ASSOCIATED E3 UBIQUITIN-PROTEIN LIGASE COMPONENT HRD3"/>
    <property type="match status" value="1"/>
</dbReference>